<name>A0A1F8FQW1_9BACT</name>
<gene>
    <name evidence="1" type="ORF">A3J47_00560</name>
</gene>
<proteinExistence type="predicted"/>
<evidence type="ECO:0000313" key="2">
    <source>
        <dbReference type="Proteomes" id="UP000176581"/>
    </source>
</evidence>
<evidence type="ECO:0000313" key="1">
    <source>
        <dbReference type="EMBL" id="OGN15110.1"/>
    </source>
</evidence>
<sequence length="333" mass="38180">MASIRNSILATVIYYDVFDFPLTFAEVYKYLVNPKRLSLNLNQERFNLNECNECNAIDIAEELEKMAKAGIIDHKNGFYFMPGREGLYEKRIEKDKLAGKKWKIFLRMAKYLQVAPYLRAVLVSGSLAANNSEPKSDFDVFIVIKSGRLYTGRLFLWLISSVLGVRRGRFDVIAPDKLCFNHYITDDNLELTHRSLYIAQSLANMKPVIIAGGILEKFVASNRWANSYCYNFRPATIYRNVRTNKVLLALAGTEEAVLNNFLGDLLEKILRAFQQKRIKNNPATYESGGRIIFNDKELEFHPRSFERTVINNYNNKLKKAGISNILENESGLS</sequence>
<organism evidence="1 2">
    <name type="scientific">Candidatus Yanofskybacteria bacterium RIFCSPHIGHO2_02_FULL_43_22</name>
    <dbReference type="NCBI Taxonomy" id="1802681"/>
    <lineage>
        <taxon>Bacteria</taxon>
        <taxon>Candidatus Yanofskyibacteriota</taxon>
    </lineage>
</organism>
<reference evidence="1 2" key="1">
    <citation type="journal article" date="2016" name="Nat. Commun.">
        <title>Thousands of microbial genomes shed light on interconnected biogeochemical processes in an aquifer system.</title>
        <authorList>
            <person name="Anantharaman K."/>
            <person name="Brown C.T."/>
            <person name="Hug L.A."/>
            <person name="Sharon I."/>
            <person name="Castelle C.J."/>
            <person name="Probst A.J."/>
            <person name="Thomas B.C."/>
            <person name="Singh A."/>
            <person name="Wilkins M.J."/>
            <person name="Karaoz U."/>
            <person name="Brodie E.L."/>
            <person name="Williams K.H."/>
            <person name="Hubbard S.S."/>
            <person name="Banfield J.F."/>
        </authorList>
    </citation>
    <scope>NUCLEOTIDE SEQUENCE [LARGE SCALE GENOMIC DNA]</scope>
</reference>
<dbReference type="Proteomes" id="UP000176581">
    <property type="component" value="Unassembled WGS sequence"/>
</dbReference>
<dbReference type="EMBL" id="MGJV01000016">
    <property type="protein sequence ID" value="OGN15110.1"/>
    <property type="molecule type" value="Genomic_DNA"/>
</dbReference>
<dbReference type="AlphaFoldDB" id="A0A1F8FQW1"/>
<protein>
    <recommendedName>
        <fullName evidence="3">Polymerase nucleotidyl transferase domain-containing protein</fullName>
    </recommendedName>
</protein>
<comment type="caution">
    <text evidence="1">The sequence shown here is derived from an EMBL/GenBank/DDBJ whole genome shotgun (WGS) entry which is preliminary data.</text>
</comment>
<accession>A0A1F8FQW1</accession>
<evidence type="ECO:0008006" key="3">
    <source>
        <dbReference type="Google" id="ProtNLM"/>
    </source>
</evidence>